<evidence type="ECO:0000313" key="9">
    <source>
        <dbReference type="EMBL" id="OJZ71990.1"/>
    </source>
</evidence>
<dbReference type="InterPro" id="IPR008332">
    <property type="entry name" value="MethylG_MeTrfase_N"/>
</dbReference>
<dbReference type="EMBL" id="MPNT01000016">
    <property type="protein sequence ID" value="OJZ71990.1"/>
    <property type="molecule type" value="Genomic_DNA"/>
</dbReference>
<feature type="domain" description="Methylguanine DNA methyltransferase ribonuclease-like" evidence="8">
    <location>
        <begin position="10"/>
        <end position="79"/>
    </location>
</feature>
<dbReference type="GO" id="GO:0003908">
    <property type="term" value="F:methylated-DNA-[protein]-cysteine S-methyltransferase activity"/>
    <property type="evidence" value="ECO:0007669"/>
    <property type="project" value="UniProtKB-EC"/>
</dbReference>
<evidence type="ECO:0000256" key="6">
    <source>
        <dbReference type="ARBA" id="ARBA00049348"/>
    </source>
</evidence>
<dbReference type="InterPro" id="IPR036631">
    <property type="entry name" value="MGMT_N_sf"/>
</dbReference>
<dbReference type="RefSeq" id="WP_073877004.1">
    <property type="nucleotide sequence ID" value="NZ_MPNT01000016.1"/>
</dbReference>
<gene>
    <name evidence="9" type="ORF">BRW65_18030</name>
</gene>
<dbReference type="InterPro" id="IPR036217">
    <property type="entry name" value="MethylDNA_cys_MeTrfase_DNAb"/>
</dbReference>
<dbReference type="PANTHER" id="PTHR10815:SF5">
    <property type="entry name" value="METHYLATED-DNA--PROTEIN-CYSTEINE METHYLTRANSFERASE"/>
    <property type="match status" value="1"/>
</dbReference>
<dbReference type="GO" id="GO:0006281">
    <property type="term" value="P:DNA repair"/>
    <property type="evidence" value="ECO:0007669"/>
    <property type="project" value="UniProtKB-KW"/>
</dbReference>
<organism evidence="9 10">
    <name type="scientific">Mycobacterium paraffinicum</name>
    <dbReference type="NCBI Taxonomy" id="53378"/>
    <lineage>
        <taxon>Bacteria</taxon>
        <taxon>Bacillati</taxon>
        <taxon>Actinomycetota</taxon>
        <taxon>Actinomycetes</taxon>
        <taxon>Mycobacteriales</taxon>
        <taxon>Mycobacteriaceae</taxon>
        <taxon>Mycobacterium</taxon>
    </lineage>
</organism>
<sequence>MSSTSTSSTRHALIDTDIGTLTIVHDDVGLSGIYFPGHWTKPDPVIFGLRTDAHEFAQITEQLHEYFAGQRQVFDVELAPAPSQRAERMRSALCALPYGTTASYGELARSMGITAREVGTLNAHNPVSIVVPCHRVIGADGKLVGYAGGLERKQRLLVLEGALPDTPTLW</sequence>
<evidence type="ECO:0000256" key="1">
    <source>
        <dbReference type="ARBA" id="ARBA00001286"/>
    </source>
</evidence>
<protein>
    <submittedName>
        <fullName evidence="9">Uncharacterized protein</fullName>
    </submittedName>
</protein>
<dbReference type="Pfam" id="PF02870">
    <property type="entry name" value="Methyltransf_1N"/>
    <property type="match status" value="1"/>
</dbReference>
<keyword evidence="3" id="KW-0808">Transferase</keyword>
<keyword evidence="2" id="KW-0489">Methyltransferase</keyword>
<evidence type="ECO:0000256" key="4">
    <source>
        <dbReference type="ARBA" id="ARBA00022763"/>
    </source>
</evidence>
<dbReference type="GO" id="GO:0032259">
    <property type="term" value="P:methylation"/>
    <property type="evidence" value="ECO:0007669"/>
    <property type="project" value="UniProtKB-KW"/>
</dbReference>
<dbReference type="PANTHER" id="PTHR10815">
    <property type="entry name" value="METHYLATED-DNA--PROTEIN-CYSTEINE METHYLTRANSFERASE"/>
    <property type="match status" value="1"/>
</dbReference>
<dbReference type="Gene3D" id="3.30.160.70">
    <property type="entry name" value="Methylated DNA-protein cysteine methyltransferase domain"/>
    <property type="match status" value="1"/>
</dbReference>
<dbReference type="OrthoDB" id="9802228at2"/>
<keyword evidence="4" id="KW-0227">DNA damage</keyword>
<dbReference type="InterPro" id="IPR014048">
    <property type="entry name" value="MethylDNA_cys_MeTrfase_DNA-bd"/>
</dbReference>
<evidence type="ECO:0000256" key="5">
    <source>
        <dbReference type="ARBA" id="ARBA00023204"/>
    </source>
</evidence>
<feature type="domain" description="Methylated-DNA-[protein]-cysteine S-methyltransferase DNA binding" evidence="7">
    <location>
        <begin position="87"/>
        <end position="161"/>
    </location>
</feature>
<accession>A0A1Q4HS71</accession>
<dbReference type="AlphaFoldDB" id="A0A1Q4HS71"/>
<evidence type="ECO:0000259" key="8">
    <source>
        <dbReference type="Pfam" id="PF02870"/>
    </source>
</evidence>
<dbReference type="NCBIfam" id="TIGR00589">
    <property type="entry name" value="ogt"/>
    <property type="match status" value="1"/>
</dbReference>
<dbReference type="SUPFAM" id="SSF46767">
    <property type="entry name" value="Methylated DNA-protein cysteine methyltransferase, C-terminal domain"/>
    <property type="match status" value="1"/>
</dbReference>
<keyword evidence="10" id="KW-1185">Reference proteome</keyword>
<proteinExistence type="predicted"/>
<dbReference type="InterPro" id="IPR001497">
    <property type="entry name" value="MethylDNA_cys_MeTrfase_AS"/>
</dbReference>
<dbReference type="STRING" id="53378.BRW65_18030"/>
<keyword evidence="5" id="KW-0234">DNA repair</keyword>
<dbReference type="SUPFAM" id="SSF53155">
    <property type="entry name" value="Methylated DNA-protein cysteine methyltransferase domain"/>
    <property type="match status" value="1"/>
</dbReference>
<reference evidence="9 10" key="1">
    <citation type="submission" date="2016-11" db="EMBL/GenBank/DDBJ databases">
        <title>Genome sequences of unsequenced Mycobacteria.</title>
        <authorList>
            <person name="Greninger A.L."/>
            <person name="Fang F."/>
            <person name="Jerome K.R."/>
        </authorList>
    </citation>
    <scope>NUCLEOTIDE SEQUENCE [LARGE SCALE GENOMIC DNA]</scope>
    <source>
        <strain evidence="9 10">M11</strain>
    </source>
</reference>
<evidence type="ECO:0000256" key="2">
    <source>
        <dbReference type="ARBA" id="ARBA00022603"/>
    </source>
</evidence>
<dbReference type="InterPro" id="IPR036388">
    <property type="entry name" value="WH-like_DNA-bd_sf"/>
</dbReference>
<evidence type="ECO:0000313" key="10">
    <source>
        <dbReference type="Proteomes" id="UP000186438"/>
    </source>
</evidence>
<dbReference type="PROSITE" id="PS00374">
    <property type="entry name" value="MGMT"/>
    <property type="match status" value="1"/>
</dbReference>
<dbReference type="Proteomes" id="UP000186438">
    <property type="component" value="Unassembled WGS sequence"/>
</dbReference>
<evidence type="ECO:0000259" key="7">
    <source>
        <dbReference type="Pfam" id="PF01035"/>
    </source>
</evidence>
<dbReference type="Pfam" id="PF01035">
    <property type="entry name" value="DNA_binding_1"/>
    <property type="match status" value="1"/>
</dbReference>
<name>A0A1Q4HS71_9MYCO</name>
<dbReference type="Gene3D" id="1.10.10.10">
    <property type="entry name" value="Winged helix-like DNA-binding domain superfamily/Winged helix DNA-binding domain"/>
    <property type="match status" value="1"/>
</dbReference>
<evidence type="ECO:0000256" key="3">
    <source>
        <dbReference type="ARBA" id="ARBA00022679"/>
    </source>
</evidence>
<comment type="catalytic activity">
    <reaction evidence="1">
        <text>a 4-O-methyl-thymidine in DNA + L-cysteinyl-[protein] = a thymidine in DNA + S-methyl-L-cysteinyl-[protein]</text>
        <dbReference type="Rhea" id="RHEA:53428"/>
        <dbReference type="Rhea" id="RHEA-COMP:10131"/>
        <dbReference type="Rhea" id="RHEA-COMP:10132"/>
        <dbReference type="Rhea" id="RHEA-COMP:13555"/>
        <dbReference type="Rhea" id="RHEA-COMP:13556"/>
        <dbReference type="ChEBI" id="CHEBI:29950"/>
        <dbReference type="ChEBI" id="CHEBI:82612"/>
        <dbReference type="ChEBI" id="CHEBI:137386"/>
        <dbReference type="ChEBI" id="CHEBI:137387"/>
        <dbReference type="EC" id="2.1.1.63"/>
    </reaction>
</comment>
<comment type="catalytic activity">
    <reaction evidence="6">
        <text>a 6-O-methyl-2'-deoxyguanosine in DNA + L-cysteinyl-[protein] = S-methyl-L-cysteinyl-[protein] + a 2'-deoxyguanosine in DNA</text>
        <dbReference type="Rhea" id="RHEA:24000"/>
        <dbReference type="Rhea" id="RHEA-COMP:10131"/>
        <dbReference type="Rhea" id="RHEA-COMP:10132"/>
        <dbReference type="Rhea" id="RHEA-COMP:11367"/>
        <dbReference type="Rhea" id="RHEA-COMP:11368"/>
        <dbReference type="ChEBI" id="CHEBI:29950"/>
        <dbReference type="ChEBI" id="CHEBI:82612"/>
        <dbReference type="ChEBI" id="CHEBI:85445"/>
        <dbReference type="ChEBI" id="CHEBI:85448"/>
        <dbReference type="EC" id="2.1.1.63"/>
    </reaction>
</comment>
<dbReference type="CDD" id="cd06445">
    <property type="entry name" value="ATase"/>
    <property type="match status" value="1"/>
</dbReference>
<comment type="caution">
    <text evidence="9">The sequence shown here is derived from an EMBL/GenBank/DDBJ whole genome shotgun (WGS) entry which is preliminary data.</text>
</comment>